<dbReference type="Gramene" id="RZC73480">
    <property type="protein sequence ID" value="RZC73480"/>
    <property type="gene ID" value="C5167_048959"/>
</dbReference>
<dbReference type="AlphaFoldDB" id="A0A4Y7KMB4"/>
<dbReference type="OMA" id="PFGSHIK"/>
<dbReference type="SMART" id="SM00240">
    <property type="entry name" value="FHA"/>
    <property type="match status" value="1"/>
</dbReference>
<reference evidence="3 4" key="1">
    <citation type="journal article" date="2018" name="Science">
        <title>The opium poppy genome and morphinan production.</title>
        <authorList>
            <person name="Guo L."/>
            <person name="Winzer T."/>
            <person name="Yang X."/>
            <person name="Li Y."/>
            <person name="Ning Z."/>
            <person name="He Z."/>
            <person name="Teodor R."/>
            <person name="Lu Y."/>
            <person name="Bowser T.A."/>
            <person name="Graham I.A."/>
            <person name="Ye K."/>
        </authorList>
    </citation>
    <scope>NUCLEOTIDE SEQUENCE [LARGE SCALE GENOMIC DNA]</scope>
    <source>
        <strain evidence="4">cv. HN1</strain>
        <tissue evidence="3">Leaves</tissue>
    </source>
</reference>
<dbReference type="Gene3D" id="2.60.200.20">
    <property type="match status" value="1"/>
</dbReference>
<dbReference type="InterPro" id="IPR002716">
    <property type="entry name" value="PIN_dom"/>
</dbReference>
<dbReference type="OrthoDB" id="444265at2759"/>
<evidence type="ECO:0000256" key="1">
    <source>
        <dbReference type="SAM" id="MobiDB-lite"/>
    </source>
</evidence>
<dbReference type="GO" id="GO:0031965">
    <property type="term" value="C:nuclear membrane"/>
    <property type="evidence" value="ECO:0007669"/>
    <property type="project" value="TreeGrafter"/>
</dbReference>
<dbReference type="InterPro" id="IPR000253">
    <property type="entry name" value="FHA_dom"/>
</dbReference>
<dbReference type="Gene3D" id="3.40.50.1010">
    <property type="entry name" value="5'-nuclease"/>
    <property type="match status" value="1"/>
</dbReference>
<feature type="domain" description="FHA" evidence="2">
    <location>
        <begin position="53"/>
        <end position="104"/>
    </location>
</feature>
<proteinExistence type="predicted"/>
<keyword evidence="4" id="KW-1185">Reference proteome</keyword>
<organism evidence="3 4">
    <name type="scientific">Papaver somniferum</name>
    <name type="common">Opium poppy</name>
    <dbReference type="NCBI Taxonomy" id="3469"/>
    <lineage>
        <taxon>Eukaryota</taxon>
        <taxon>Viridiplantae</taxon>
        <taxon>Streptophyta</taxon>
        <taxon>Embryophyta</taxon>
        <taxon>Tracheophyta</taxon>
        <taxon>Spermatophyta</taxon>
        <taxon>Magnoliopsida</taxon>
        <taxon>Ranunculales</taxon>
        <taxon>Papaveraceae</taxon>
        <taxon>Papaveroideae</taxon>
        <taxon>Papaver</taxon>
    </lineage>
</organism>
<dbReference type="PANTHER" id="PTHR22593:SF8">
    <property type="entry name" value="FHA DOMAIN-CONTAINING PROTEIN PS1"/>
    <property type="match status" value="1"/>
</dbReference>
<dbReference type="InterPro" id="IPR008984">
    <property type="entry name" value="SMAD_FHA_dom_sf"/>
</dbReference>
<dbReference type="PROSITE" id="PS50006">
    <property type="entry name" value="FHA_DOMAIN"/>
    <property type="match status" value="1"/>
</dbReference>
<dbReference type="CDD" id="cd09880">
    <property type="entry name" value="PIN_Smg5-6-like"/>
    <property type="match status" value="1"/>
</dbReference>
<gene>
    <name evidence="3" type="ORF">C5167_048959</name>
</gene>
<name>A0A4Y7KMB4_PAPSO</name>
<dbReference type="Pfam" id="PF13638">
    <property type="entry name" value="PIN_4"/>
    <property type="match status" value="1"/>
</dbReference>
<evidence type="ECO:0000313" key="3">
    <source>
        <dbReference type="EMBL" id="RZC73480.1"/>
    </source>
</evidence>
<dbReference type="SUPFAM" id="SSF49879">
    <property type="entry name" value="SMAD/FHA domain"/>
    <property type="match status" value="1"/>
</dbReference>
<protein>
    <recommendedName>
        <fullName evidence="2">FHA domain-containing protein</fullName>
    </recommendedName>
</protein>
<feature type="compositionally biased region" description="Basic and acidic residues" evidence="1">
    <location>
        <begin position="332"/>
        <end position="352"/>
    </location>
</feature>
<dbReference type="EMBL" id="CM010722">
    <property type="protein sequence ID" value="RZC73480.1"/>
    <property type="molecule type" value="Genomic_DNA"/>
</dbReference>
<sequence>MADETEKVEEKKIPVFTVLKKGSIVKNIYLDNLLISGEDDTVLVGGEEGEEIFIVGRHPDCNIMLEHPSISRFHLKIYSKTFSKSISVMDLSSAHGTWISDQKIEPQVRVVLNEGDTLRLGASTRVYRLHWVPRSFDLENSPNFENPLSIQEKEEVEEGRDDMNENDCLDSLEKFSNEEKENEGEDNEMEHELSFEREENHTVSSALPMSENGNASFVCEDDNGVHNMMAVVREEGRESPLGSRAMGEESVFSSTLAAVESVVEETSSQQIDKENVTLQSLVDMNNVLSELANQESPPMKSEKKFGTPNIWSRRGKSVGSIQIEIAKSSVKKVEGSSKQEMEEEFAPDKENCTPRPAPGMKLMRKEVGSDEVRNTGSFASKVRSRMKNMEVNSANVLEEEIVSRILFPGVDNEGEELHTPDKENSAPRSLLGLKSKKKGILEEMKNQNSGPLRSKVSTYPNIDEDLEAEELFTPDKENITPGRRVLGLKSKKKGCLAVVKNQSSGSLGSKAAMHSNILQEEYRKCEEEIFTPDKENFSPRPMFGMNSMEDGGLEELKNFESPNSKFITTPNSNVEEGRFYFSDKENLTPIVYGDSKSRKSSFRDHVRNESEMILSKREEGRVPFQSLLSPNSISKSMSDSSAPFIITTTSCDSANFSRSTEKSCVSFPNNLSGEEADNRRWNMVVDTGCLLDKDSWKSLKLLEGIKGTHLIIPRMVIRELDGLKRRGSRGSLFKRAIEVSSSTVLDWIEECMIKTNWWIHVQNSLEESLPTAPTPPASPHPILSEANYDAFGRALQLSSFGSLMEIASPTAQDHTLECALLFRRIKNNERVVLLSNDVALKIKAMAEGLICETAEEFRESLVSPYSERFMWAGSTPRGPTWSSFNDRSVLREKCYQDFPLKKTKSAEGAKGLKLILLHNSSHYGKIMTSTVN</sequence>
<evidence type="ECO:0000259" key="2">
    <source>
        <dbReference type="PROSITE" id="PS50006"/>
    </source>
</evidence>
<dbReference type="Pfam" id="PF00498">
    <property type="entry name" value="FHA"/>
    <property type="match status" value="1"/>
</dbReference>
<dbReference type="PANTHER" id="PTHR22593">
    <property type="entry name" value="TRANSMEMBRANE PROTEIN 18"/>
    <property type="match status" value="1"/>
</dbReference>
<accession>A0A4Y7KMB4</accession>
<dbReference type="STRING" id="3469.A0A4Y7KMB4"/>
<dbReference type="Proteomes" id="UP000316621">
    <property type="component" value="Chromosome 8"/>
</dbReference>
<feature type="region of interest" description="Disordered" evidence="1">
    <location>
        <begin position="332"/>
        <end position="357"/>
    </location>
</feature>
<evidence type="ECO:0000313" key="4">
    <source>
        <dbReference type="Proteomes" id="UP000316621"/>
    </source>
</evidence>